<dbReference type="InterPro" id="IPR013325">
    <property type="entry name" value="RNA_pol_sigma_r2"/>
</dbReference>
<keyword evidence="4" id="KW-0804">Transcription</keyword>
<keyword evidence="3" id="KW-0238">DNA-binding</keyword>
<dbReference type="Gene3D" id="1.10.601.10">
    <property type="entry name" value="RNA Polymerase Primary Sigma Factor"/>
    <property type="match status" value="1"/>
</dbReference>
<evidence type="ECO:0000256" key="4">
    <source>
        <dbReference type="ARBA" id="ARBA00023163"/>
    </source>
</evidence>
<accession>A0ABT6ZB63</accession>
<proteinExistence type="predicted"/>
<dbReference type="PRINTS" id="PR00046">
    <property type="entry name" value="SIGMA70FCT"/>
</dbReference>
<protein>
    <submittedName>
        <fullName evidence="7">Sigma-70 family RNA polymerase sigma factor</fullName>
    </submittedName>
</protein>
<organism evidence="7 8">
    <name type="scientific">Microbacterium dauci</name>
    <dbReference type="NCBI Taxonomy" id="3048008"/>
    <lineage>
        <taxon>Bacteria</taxon>
        <taxon>Bacillati</taxon>
        <taxon>Actinomycetota</taxon>
        <taxon>Actinomycetes</taxon>
        <taxon>Micrococcales</taxon>
        <taxon>Microbacteriaceae</taxon>
        <taxon>Microbacterium</taxon>
    </lineage>
</organism>
<feature type="region of interest" description="Disordered" evidence="5">
    <location>
        <begin position="500"/>
        <end position="528"/>
    </location>
</feature>
<dbReference type="Pfam" id="PF04542">
    <property type="entry name" value="Sigma70_r2"/>
    <property type="match status" value="1"/>
</dbReference>
<comment type="caution">
    <text evidence="7">The sequence shown here is derived from an EMBL/GenBank/DDBJ whole genome shotgun (WGS) entry which is preliminary data.</text>
</comment>
<dbReference type="InterPro" id="IPR007630">
    <property type="entry name" value="RNA_pol_sigma70_r4"/>
</dbReference>
<dbReference type="InterPro" id="IPR009042">
    <property type="entry name" value="RNA_pol_sigma70_r1_2"/>
</dbReference>
<dbReference type="NCBIfam" id="TIGR02937">
    <property type="entry name" value="sigma70-ECF"/>
    <property type="match status" value="1"/>
</dbReference>
<dbReference type="SUPFAM" id="SSF88946">
    <property type="entry name" value="Sigma2 domain of RNA polymerase sigma factors"/>
    <property type="match status" value="1"/>
</dbReference>
<evidence type="ECO:0000256" key="2">
    <source>
        <dbReference type="ARBA" id="ARBA00023082"/>
    </source>
</evidence>
<dbReference type="EMBL" id="JASJND010000001">
    <property type="protein sequence ID" value="MDJ1113389.1"/>
    <property type="molecule type" value="Genomic_DNA"/>
</dbReference>
<sequence length="858" mass="93203">MRDTADPLAPDATDTLELPTDASILSAVGRGHSLASALSDLIDNSIDAGATRVGIRFVMRAGAVRSIRIRDDGCGMTAEQLERAMSLGRSRDHGPTELGHFGVGLKAASLSQARILTVLSTTGFSPAAGLRLDRAQTGPQVRAQIIDAGAAAAVLERRGLGAESGTVVEWSDLENVSEAGGYHARRNWFETMIIQLRDQLGLTFHRLLGDGRIKIELDELDEASNESGAPRTVRPIDPFAFERWGADGYPKRLEADLPGGGRLAMTCFVLPPAVDSPAVKMLGRPRGAWQGLYVYRNDRLLHSGGWLQLHPDGGADTQLARAAIDITTDGLHAVAMNAEKRGVLLRPVAIDALTRARSDGFSLRAFIEEAQAVLRNAQQRELRAQPFATAGTGSPDGIADLVERTVGVRDDGVSVSFEWAGLASRQLYAFEPTTGVVQLNEVHRVALESEPARLELLKTSVYLLLEPHAGKERLAAHTRERLDVVHAALAAVAIVSRAVAPGRGPGHDDETALPSGSGNASDDEEDDENGLIESVRVTGRDPYEPLADPAVADVHIDDDIMVDLMRRVREFELLTAEEEVELARQIEAGVIAESRLARMTAETPLTQDRLDLAWIARNGERAFARMVASNLRLVVHIARRYQRNGLDLADLTQEGSLGLLRAVQKFDRFHGTKFSTYATWWIRQGIERAIADQGRTIRFPVHVVDQLPAVVKAWKAAQGTTSQRLAEVSETLEVKPEFVRAIVDNLSAPLSLDWPVLLETAEGESEWVSLADELVDADAIGPEEHVEIGARAAQLKPILDTLTEREADVLRWRFGVGGAPPMTLDQIGARLGVTRERARQIESKTMKQLRSAVAGQPS</sequence>
<evidence type="ECO:0000256" key="3">
    <source>
        <dbReference type="ARBA" id="ARBA00023125"/>
    </source>
</evidence>
<name>A0ABT6ZB63_9MICO</name>
<dbReference type="PROSITE" id="PS00716">
    <property type="entry name" value="SIGMA70_2"/>
    <property type="match status" value="1"/>
</dbReference>
<dbReference type="InterPro" id="IPR013324">
    <property type="entry name" value="RNA_pol_sigma_r3/r4-like"/>
</dbReference>
<evidence type="ECO:0000256" key="1">
    <source>
        <dbReference type="ARBA" id="ARBA00023015"/>
    </source>
</evidence>
<dbReference type="SUPFAM" id="SSF55874">
    <property type="entry name" value="ATPase domain of HSP90 chaperone/DNA topoisomerase II/histidine kinase"/>
    <property type="match status" value="1"/>
</dbReference>
<dbReference type="InterPro" id="IPR014284">
    <property type="entry name" value="RNA_pol_sigma-70_dom"/>
</dbReference>
<dbReference type="InterPro" id="IPR036890">
    <property type="entry name" value="HATPase_C_sf"/>
</dbReference>
<dbReference type="InterPro" id="IPR007627">
    <property type="entry name" value="RNA_pol_sigma70_r2"/>
</dbReference>
<dbReference type="Gene3D" id="3.30.565.10">
    <property type="entry name" value="Histidine kinase-like ATPase, C-terminal domain"/>
    <property type="match status" value="1"/>
</dbReference>
<dbReference type="RefSeq" id="WP_283714682.1">
    <property type="nucleotide sequence ID" value="NZ_JASJND010000001.1"/>
</dbReference>
<evidence type="ECO:0000313" key="8">
    <source>
        <dbReference type="Proteomes" id="UP001321481"/>
    </source>
</evidence>
<dbReference type="InterPro" id="IPR000943">
    <property type="entry name" value="RNA_pol_sigma70"/>
</dbReference>
<reference evidence="7 8" key="1">
    <citation type="submission" date="2023-05" db="EMBL/GenBank/DDBJ databases">
        <title>Microbacterium dauci sp.nov., Isolated from Carrot Rhizosphere Soil.</title>
        <authorList>
            <person name="Xiao Z."/>
            <person name="Zheng J."/>
        </authorList>
    </citation>
    <scope>NUCLEOTIDE SEQUENCE [LARGE SCALE GENOMIC DNA]</scope>
    <source>
        <strain evidence="7 8">LX3-4</strain>
    </source>
</reference>
<evidence type="ECO:0000259" key="6">
    <source>
        <dbReference type="PROSITE" id="PS00716"/>
    </source>
</evidence>
<dbReference type="Pfam" id="PF04545">
    <property type="entry name" value="Sigma70_r4"/>
    <property type="match status" value="1"/>
</dbReference>
<dbReference type="InterPro" id="IPR050239">
    <property type="entry name" value="Sigma-70_RNA_pol_init_factors"/>
</dbReference>
<dbReference type="InterPro" id="IPR036388">
    <property type="entry name" value="WH-like_DNA-bd_sf"/>
</dbReference>
<dbReference type="PANTHER" id="PTHR30603:SF60">
    <property type="entry name" value="RNA POLYMERASE SIGMA FACTOR RPOD"/>
    <property type="match status" value="1"/>
</dbReference>
<dbReference type="Pfam" id="PF00140">
    <property type="entry name" value="Sigma70_r1_2"/>
    <property type="match status" value="1"/>
</dbReference>
<dbReference type="SUPFAM" id="SSF88659">
    <property type="entry name" value="Sigma3 and sigma4 domains of RNA polymerase sigma factors"/>
    <property type="match status" value="1"/>
</dbReference>
<dbReference type="Proteomes" id="UP001321481">
    <property type="component" value="Unassembled WGS sequence"/>
</dbReference>
<gene>
    <name evidence="7" type="ORF">QNI14_02860</name>
</gene>
<keyword evidence="2" id="KW-0731">Sigma factor</keyword>
<dbReference type="PANTHER" id="PTHR30603">
    <property type="entry name" value="RNA POLYMERASE SIGMA FACTOR RPO"/>
    <property type="match status" value="1"/>
</dbReference>
<feature type="domain" description="RNA polymerase sigma-70" evidence="6">
    <location>
        <begin position="823"/>
        <end position="849"/>
    </location>
</feature>
<dbReference type="CDD" id="cd06171">
    <property type="entry name" value="Sigma70_r4"/>
    <property type="match status" value="1"/>
</dbReference>
<keyword evidence="1" id="KW-0805">Transcription regulation</keyword>
<keyword evidence="8" id="KW-1185">Reference proteome</keyword>
<evidence type="ECO:0000313" key="7">
    <source>
        <dbReference type="EMBL" id="MDJ1113389.1"/>
    </source>
</evidence>
<dbReference type="Gene3D" id="1.10.10.10">
    <property type="entry name" value="Winged helix-like DNA-binding domain superfamily/Winged helix DNA-binding domain"/>
    <property type="match status" value="1"/>
</dbReference>
<dbReference type="Pfam" id="PF13589">
    <property type="entry name" value="HATPase_c_3"/>
    <property type="match status" value="1"/>
</dbReference>
<evidence type="ECO:0000256" key="5">
    <source>
        <dbReference type="SAM" id="MobiDB-lite"/>
    </source>
</evidence>